<evidence type="ECO:0000313" key="3">
    <source>
        <dbReference type="Proteomes" id="UP000593560"/>
    </source>
</evidence>
<organism evidence="2 3">
    <name type="scientific">Gossypium harknessii</name>
    <dbReference type="NCBI Taxonomy" id="34285"/>
    <lineage>
        <taxon>Eukaryota</taxon>
        <taxon>Viridiplantae</taxon>
        <taxon>Streptophyta</taxon>
        <taxon>Embryophyta</taxon>
        <taxon>Tracheophyta</taxon>
        <taxon>Spermatophyta</taxon>
        <taxon>Magnoliopsida</taxon>
        <taxon>eudicotyledons</taxon>
        <taxon>Gunneridae</taxon>
        <taxon>Pentapetalae</taxon>
        <taxon>rosids</taxon>
        <taxon>malvids</taxon>
        <taxon>Malvales</taxon>
        <taxon>Malvaceae</taxon>
        <taxon>Malvoideae</taxon>
        <taxon>Gossypium</taxon>
    </lineage>
</organism>
<dbReference type="AlphaFoldDB" id="A0A7J9I1L7"/>
<evidence type="ECO:0000256" key="1">
    <source>
        <dbReference type="SAM" id="SignalP"/>
    </source>
</evidence>
<accession>A0A7J9I1L7</accession>
<feature type="signal peptide" evidence="1">
    <location>
        <begin position="1"/>
        <end position="18"/>
    </location>
</feature>
<keyword evidence="1" id="KW-0732">Signal</keyword>
<keyword evidence="3" id="KW-1185">Reference proteome</keyword>
<feature type="non-terminal residue" evidence="2">
    <location>
        <position position="1"/>
    </location>
</feature>
<comment type="caution">
    <text evidence="2">The sequence shown here is derived from an EMBL/GenBank/DDBJ whole genome shotgun (WGS) entry which is preliminary data.</text>
</comment>
<gene>
    <name evidence="2" type="ORF">Gohar_020821</name>
</gene>
<sequence>MLVLRTFIYLVFSSIGRTGFLQCSGERVTWANGHDVDVVAVD</sequence>
<dbReference type="Proteomes" id="UP000593560">
    <property type="component" value="Unassembled WGS sequence"/>
</dbReference>
<evidence type="ECO:0000313" key="2">
    <source>
        <dbReference type="EMBL" id="MBA0815045.1"/>
    </source>
</evidence>
<protein>
    <submittedName>
        <fullName evidence="2">Uncharacterized protein</fullName>
    </submittedName>
</protein>
<feature type="chain" id="PRO_5029714320" evidence="1">
    <location>
        <begin position="19"/>
        <end position="42"/>
    </location>
</feature>
<dbReference type="EMBL" id="JABFAD010000012">
    <property type="protein sequence ID" value="MBA0815045.1"/>
    <property type="molecule type" value="Genomic_DNA"/>
</dbReference>
<name>A0A7J9I1L7_9ROSI</name>
<proteinExistence type="predicted"/>
<reference evidence="2 3" key="1">
    <citation type="journal article" date="2019" name="Genome Biol. Evol.">
        <title>Insights into the evolution of the New World diploid cottons (Gossypium, subgenus Houzingenia) based on genome sequencing.</title>
        <authorList>
            <person name="Grover C.E."/>
            <person name="Arick M.A. 2nd"/>
            <person name="Thrash A."/>
            <person name="Conover J.L."/>
            <person name="Sanders W.S."/>
            <person name="Peterson D.G."/>
            <person name="Frelichowski J.E."/>
            <person name="Scheffler J.A."/>
            <person name="Scheffler B.E."/>
            <person name="Wendel J.F."/>
        </authorList>
    </citation>
    <scope>NUCLEOTIDE SEQUENCE [LARGE SCALE GENOMIC DNA]</scope>
    <source>
        <strain evidence="2">0</strain>
        <tissue evidence="2">Leaf</tissue>
    </source>
</reference>